<feature type="domain" description="AAA+ ATPase" evidence="6">
    <location>
        <begin position="53"/>
        <end position="204"/>
    </location>
</feature>
<keyword evidence="5" id="KW-0143">Chaperone</keyword>
<evidence type="ECO:0000256" key="2">
    <source>
        <dbReference type="ARBA" id="ARBA00022741"/>
    </source>
</evidence>
<dbReference type="PANTHER" id="PTHR43087">
    <property type="entry name" value="LYSINE/ARGININE/ORNITHINE TRANSPORT SYSTEM KINASE"/>
    <property type="match status" value="1"/>
</dbReference>
<gene>
    <name evidence="7" type="ORF">MAGR_49600</name>
</gene>
<keyword evidence="3" id="KW-0378">Hydrolase</keyword>
<dbReference type="GO" id="GO:0005525">
    <property type="term" value="F:GTP binding"/>
    <property type="evidence" value="ECO:0007669"/>
    <property type="project" value="UniProtKB-KW"/>
</dbReference>
<dbReference type="CDD" id="cd03114">
    <property type="entry name" value="MMAA-like"/>
    <property type="match status" value="1"/>
</dbReference>
<dbReference type="Gene3D" id="1.20.5.170">
    <property type="match status" value="1"/>
</dbReference>
<evidence type="ECO:0000313" key="8">
    <source>
        <dbReference type="Proteomes" id="UP000465302"/>
    </source>
</evidence>
<dbReference type="InterPro" id="IPR005129">
    <property type="entry name" value="GTPase_ArgK"/>
</dbReference>
<keyword evidence="2" id="KW-0547">Nucleotide-binding</keyword>
<dbReference type="RefSeq" id="WP_207767306.1">
    <property type="nucleotide sequence ID" value="NZ_BLKS01000001.1"/>
</dbReference>
<comment type="similarity">
    <text evidence="1">Belongs to the SIMIBI class G3E GTPase family. ArgK/MeaB subfamily.</text>
</comment>
<dbReference type="GO" id="GO:0003924">
    <property type="term" value="F:GTPase activity"/>
    <property type="evidence" value="ECO:0007669"/>
    <property type="project" value="InterPro"/>
</dbReference>
<reference evidence="7 8" key="1">
    <citation type="journal article" date="2019" name="Emerg. Microbes Infect.">
        <title>Comprehensive subspecies identification of 175 nontuberculous mycobacteria species based on 7547 genomic profiles.</title>
        <authorList>
            <person name="Matsumoto Y."/>
            <person name="Kinjo T."/>
            <person name="Motooka D."/>
            <person name="Nabeya D."/>
            <person name="Jung N."/>
            <person name="Uechi K."/>
            <person name="Horii T."/>
            <person name="Iida T."/>
            <person name="Fujita J."/>
            <person name="Nakamura S."/>
        </authorList>
    </citation>
    <scope>NUCLEOTIDE SEQUENCE [LARGE SCALE GENOMIC DNA]</scope>
    <source>
        <strain evidence="7 8">JCM 6377</strain>
    </source>
</reference>
<dbReference type="PANTHER" id="PTHR43087:SF1">
    <property type="entry name" value="LAO_AO TRANSPORT SYSTEM ATPASE"/>
    <property type="match status" value="1"/>
</dbReference>
<dbReference type="InterPro" id="IPR027417">
    <property type="entry name" value="P-loop_NTPase"/>
</dbReference>
<dbReference type="Proteomes" id="UP000465302">
    <property type="component" value="Unassembled WGS sequence"/>
</dbReference>
<evidence type="ECO:0000256" key="1">
    <source>
        <dbReference type="ARBA" id="ARBA00009625"/>
    </source>
</evidence>
<accession>A0A7I9W7W2</accession>
<organism evidence="7 8">
    <name type="scientific">Mycolicibacterium agri</name>
    <name type="common">Mycobacterium agri</name>
    <dbReference type="NCBI Taxonomy" id="36811"/>
    <lineage>
        <taxon>Bacteria</taxon>
        <taxon>Bacillati</taxon>
        <taxon>Actinomycetota</taxon>
        <taxon>Actinomycetes</taxon>
        <taxon>Mycobacteriales</taxon>
        <taxon>Mycobacteriaceae</taxon>
        <taxon>Mycolicibacterium</taxon>
    </lineage>
</organism>
<name>A0A7I9W7W2_MYCAG</name>
<dbReference type="Gene3D" id="3.40.50.300">
    <property type="entry name" value="P-loop containing nucleotide triphosphate hydrolases"/>
    <property type="match status" value="1"/>
</dbReference>
<evidence type="ECO:0000256" key="5">
    <source>
        <dbReference type="ARBA" id="ARBA00023186"/>
    </source>
</evidence>
<evidence type="ECO:0000313" key="7">
    <source>
        <dbReference type="EMBL" id="GFG53519.1"/>
    </source>
</evidence>
<comment type="caution">
    <text evidence="7">The sequence shown here is derived from an EMBL/GenBank/DDBJ whole genome shotgun (WGS) entry which is preliminary data.</text>
</comment>
<sequence length="332" mass="35144">MTNIATTVDSIGALAERIRAGSQVSLARGLTLVESRSDAASELLAEIWKDSGRAHVVGITGPAGSGKSTLVTAMAQEYVARGKRVAILAVDPSSAYSGGAILGDRIRMTALAGRQDIYIRSMASRGATGGLSRAVLDGIVLLDAAGFDVVILETVGVGQAEVDVISVAHTVVVVSVPGLGDDIQAIKAGLIEIADIHVVNKADRPGADLTVKQLRESLRLSHRQPHQWNVPIQKTTASTGEGVADLLDQTAEHRSWMSNHGGLREVERRNAATRIRWAAEALMAERLRPGYRGFDDAVDALIARTEEPRQAAARLLTAMSVDPTDINGRGNQ</sequence>
<keyword evidence="4" id="KW-0342">GTP-binding</keyword>
<proteinExistence type="inferred from homology"/>
<evidence type="ECO:0000256" key="4">
    <source>
        <dbReference type="ARBA" id="ARBA00023134"/>
    </source>
</evidence>
<dbReference type="Pfam" id="PF03308">
    <property type="entry name" value="MeaB"/>
    <property type="match status" value="1"/>
</dbReference>
<dbReference type="EMBL" id="BLKS01000001">
    <property type="protein sequence ID" value="GFG53519.1"/>
    <property type="molecule type" value="Genomic_DNA"/>
</dbReference>
<dbReference type="InterPro" id="IPR003593">
    <property type="entry name" value="AAA+_ATPase"/>
</dbReference>
<evidence type="ECO:0000256" key="3">
    <source>
        <dbReference type="ARBA" id="ARBA00022801"/>
    </source>
</evidence>
<evidence type="ECO:0000259" key="6">
    <source>
        <dbReference type="SMART" id="SM00382"/>
    </source>
</evidence>
<dbReference type="NCBIfam" id="TIGR00750">
    <property type="entry name" value="lao"/>
    <property type="match status" value="1"/>
</dbReference>
<dbReference type="SUPFAM" id="SSF52540">
    <property type="entry name" value="P-loop containing nucleoside triphosphate hydrolases"/>
    <property type="match status" value="1"/>
</dbReference>
<dbReference type="InterPro" id="IPR052040">
    <property type="entry name" value="GTPase/Isobutyryl-CoA_mutase"/>
</dbReference>
<dbReference type="SMART" id="SM00382">
    <property type="entry name" value="AAA"/>
    <property type="match status" value="1"/>
</dbReference>
<dbReference type="AlphaFoldDB" id="A0A7I9W7W2"/>
<protein>
    <submittedName>
        <fullName evidence="7">GTPase</fullName>
    </submittedName>
</protein>